<evidence type="ECO:0000313" key="1">
    <source>
        <dbReference type="EMBL" id="SDD23428.1"/>
    </source>
</evidence>
<name>A0A1G6T304_9MICO</name>
<keyword evidence="2" id="KW-1185">Reference proteome</keyword>
<dbReference type="Proteomes" id="UP000199039">
    <property type="component" value="Unassembled WGS sequence"/>
</dbReference>
<evidence type="ECO:0000313" key="2">
    <source>
        <dbReference type="Proteomes" id="UP000199039"/>
    </source>
</evidence>
<organism evidence="1 2">
    <name type="scientific">Sanguibacter gelidistatuariae</name>
    <dbReference type="NCBI Taxonomy" id="1814289"/>
    <lineage>
        <taxon>Bacteria</taxon>
        <taxon>Bacillati</taxon>
        <taxon>Actinomycetota</taxon>
        <taxon>Actinomycetes</taxon>
        <taxon>Micrococcales</taxon>
        <taxon>Sanguibacteraceae</taxon>
        <taxon>Sanguibacter</taxon>
    </lineage>
</organism>
<accession>A0A1G6T304</accession>
<protein>
    <submittedName>
        <fullName evidence="1">Uncharacterized protein</fullName>
    </submittedName>
</protein>
<reference evidence="1 2" key="1">
    <citation type="submission" date="2016-09" db="EMBL/GenBank/DDBJ databases">
        <authorList>
            <person name="Capua I."/>
            <person name="De Benedictis P."/>
            <person name="Joannis T."/>
            <person name="Lombin L.H."/>
            <person name="Cattoli G."/>
        </authorList>
    </citation>
    <scope>NUCLEOTIDE SEQUENCE [LARGE SCALE GENOMIC DNA]</scope>
    <source>
        <strain evidence="1 2">ISLP-3</strain>
    </source>
</reference>
<gene>
    <name evidence="1" type="ORF">SAMN05216410_3008</name>
</gene>
<dbReference type="AlphaFoldDB" id="A0A1G6T304"/>
<sequence>MTPDLIKASDSSVIASSICPEDSRAPCNFMEVLTITGKFAVRLVTPRT</sequence>
<dbReference type="EMBL" id="FMYH01000006">
    <property type="protein sequence ID" value="SDD23428.1"/>
    <property type="molecule type" value="Genomic_DNA"/>
</dbReference>
<dbReference type="STRING" id="1814289.SAMN05216410_3008"/>
<proteinExistence type="predicted"/>